<dbReference type="InterPro" id="IPR038081">
    <property type="entry name" value="CalX-like_sf"/>
</dbReference>
<keyword evidence="4" id="KW-0677">Repeat</keyword>
<feature type="repeat" description="CSPG" evidence="8">
    <location>
        <begin position="851"/>
        <end position="945"/>
    </location>
</feature>
<dbReference type="Pfam" id="PF19309">
    <property type="entry name" value="Frem_N"/>
    <property type="match status" value="1"/>
</dbReference>
<organism evidence="11 12">
    <name type="scientific">Gasterosteus aculeatus aculeatus</name>
    <name type="common">three-spined stickleback</name>
    <dbReference type="NCBI Taxonomy" id="481459"/>
    <lineage>
        <taxon>Eukaryota</taxon>
        <taxon>Metazoa</taxon>
        <taxon>Chordata</taxon>
        <taxon>Craniata</taxon>
        <taxon>Vertebrata</taxon>
        <taxon>Euteleostomi</taxon>
        <taxon>Actinopterygii</taxon>
        <taxon>Neopterygii</taxon>
        <taxon>Teleostei</taxon>
        <taxon>Neoteleostei</taxon>
        <taxon>Acanthomorphata</taxon>
        <taxon>Eupercaria</taxon>
        <taxon>Perciformes</taxon>
        <taxon>Cottioidei</taxon>
        <taxon>Gasterosteales</taxon>
        <taxon>Gasterosteidae</taxon>
        <taxon>Gasterosteus</taxon>
    </lineage>
</organism>
<reference evidence="11" key="3">
    <citation type="submission" date="2025-09" db="UniProtKB">
        <authorList>
            <consortium name="Ensembl"/>
        </authorList>
    </citation>
    <scope>IDENTIFICATION</scope>
</reference>
<dbReference type="Pfam" id="PF16184">
    <property type="entry name" value="Cadherin_3"/>
    <property type="match status" value="11"/>
</dbReference>
<feature type="chain" id="PRO_5047237371" evidence="9">
    <location>
        <begin position="28"/>
        <end position="1923"/>
    </location>
</feature>
<protein>
    <submittedName>
        <fullName evidence="11">Fras1 related extracellular matrix 1b</fullName>
    </submittedName>
</protein>
<evidence type="ECO:0000256" key="8">
    <source>
        <dbReference type="PROSITE-ProRule" id="PRU01201"/>
    </source>
</evidence>
<dbReference type="Proteomes" id="UP000007635">
    <property type="component" value="Chromosome VIII"/>
</dbReference>
<keyword evidence="12" id="KW-1185">Reference proteome</keyword>
<dbReference type="InterPro" id="IPR039005">
    <property type="entry name" value="CSPG_rpt"/>
</dbReference>
<evidence type="ECO:0000313" key="12">
    <source>
        <dbReference type="Proteomes" id="UP000007635"/>
    </source>
</evidence>
<dbReference type="GO" id="GO:0009653">
    <property type="term" value="P:anatomical structure morphogenesis"/>
    <property type="evidence" value="ECO:0007669"/>
    <property type="project" value="TreeGrafter"/>
</dbReference>
<dbReference type="PANTHER" id="PTHR45739:SF3">
    <property type="entry name" value="FRAS-RELATED EXTRACELLULAR MATRIX PROTEIN 1B PRECURSOR"/>
    <property type="match status" value="1"/>
</dbReference>
<evidence type="ECO:0000313" key="11">
    <source>
        <dbReference type="Ensembl" id="ENSGACP00000029969.1"/>
    </source>
</evidence>
<feature type="repeat" description="CSPG" evidence="8">
    <location>
        <begin position="498"/>
        <end position="592"/>
    </location>
</feature>
<dbReference type="GO" id="GO:0016020">
    <property type="term" value="C:membrane"/>
    <property type="evidence" value="ECO:0007669"/>
    <property type="project" value="InterPro"/>
</dbReference>
<evidence type="ECO:0000256" key="1">
    <source>
        <dbReference type="ARBA" id="ARBA00005529"/>
    </source>
</evidence>
<feature type="repeat" description="CSPG" evidence="8">
    <location>
        <begin position="619"/>
        <end position="731"/>
    </location>
</feature>
<evidence type="ECO:0000256" key="4">
    <source>
        <dbReference type="ARBA" id="ARBA00022737"/>
    </source>
</evidence>
<keyword evidence="7" id="KW-0325">Glycoprotein</keyword>
<dbReference type="PROSITE" id="PS51854">
    <property type="entry name" value="CSPG"/>
    <property type="match status" value="12"/>
</dbReference>
<dbReference type="Ensembl" id="ENSGACT00000041986.1">
    <property type="protein sequence ID" value="ENSGACP00000029969.1"/>
    <property type="gene ID" value="ENSGACG00000003138.2"/>
</dbReference>
<reference evidence="11 12" key="1">
    <citation type="journal article" date="2021" name="G3 (Bethesda)">
        <title>Improved contiguity of the threespine stickleback genome using long-read sequencing.</title>
        <authorList>
            <person name="Nath S."/>
            <person name="Shaw D.E."/>
            <person name="White M.A."/>
        </authorList>
    </citation>
    <scope>NUCLEOTIDE SEQUENCE [LARGE SCALE GENOMIC DNA]</scope>
    <source>
        <strain evidence="11 12">Lake Benthic</strain>
    </source>
</reference>
<evidence type="ECO:0000256" key="5">
    <source>
        <dbReference type="ARBA" id="ARBA00022837"/>
    </source>
</evidence>
<evidence type="ECO:0000256" key="3">
    <source>
        <dbReference type="ARBA" id="ARBA00022729"/>
    </source>
</evidence>
<evidence type="ECO:0000256" key="2">
    <source>
        <dbReference type="ARBA" id="ARBA00022723"/>
    </source>
</evidence>
<evidence type="ECO:0000256" key="7">
    <source>
        <dbReference type="ARBA" id="ARBA00023180"/>
    </source>
</evidence>
<sequence length="1923" mass="211772">MSAEKPGRPAALQLLLLLAATASFCGGSLVAVNSGVEVARGRSVLVTERELKIATGPTVDCKVEVVMNEPVTQRVGKLTPQVFDCSFLEGEVKYVHDGSPLLDEDTVMLRVYRFAASDTLVETVVLSVRVVDSGSGVVELGSAPLVVPLFYGLSNAIDSSVLNIRSAADVACVVRLMTVDTSVPALGRLVTEEDSTQRKGMVFKPRSRCPVCFLKISCQDFLSSGLKYQHLRPPSPEIDYIPIRVELRLQGTRAQSVWLPVLIHGAMQNQPPHAAFMASFILEVDQFILTPLTTASLDAKDHETPQERLVFNVSAPPLEGYITHLTDHTKPVTSFTWLDLHEMKVAYQPPNSSQSHRRNYEVEFQAIDSSYMTSPPIVVHISIRVTETNAPRVSWNMGLDLLEGQSRPITWEELQIVDNDNIDAVYLVAVDGPLHGRLSVRGGKAFMFRVRDLREAAVVYHHSDSDSTRDHVVFRISDGRHSVRHRFPINVLPKDDSPPFLINNVAVEVREGGAVRLEEYTLLASDLDSSDDHILYRVGSGPRAGRLVRKTSPRETGDPVDRFLQRDLIQGQIYYQHSGEEMFEDSFDFTLSDSHQPPNLSQTYTVVVHVFPVKDQLPAEVSDSVRSLTVKETEVVHITRAHLHFTDREHPDTDLTYVITQPCFSPLHPGLMDAGRLFYTDSANSMKRDHMVPVLKSFTQHAVHHLKVAFMPPVEDIGPEPLFVQFVFSVSQTVGCLNIPTFSLFLYTFNSEGGGAFVTEEHLLVQDRDSREEALRVEVRRMAGRGRLELQGRALQQGDGFSLQDLRGLRLRYLHDDSETTEDEVHLKVTDGLNSVDVVLPVQVLPMNDEPPQLGGGLRGELSCEEAGRVQLTVDYLSATDRDSDDSRLTYMLARSPGRGELQRAGQTVDKFSQQDLLQGHIYYVHTGGEIGPEPVLETITLIISDGEAGGTNGCCHGDAPPPPVPLHGTLPVYDLNITVLPVNNKVPSVTLGESMLVVNEGSSVCLCGGVLGASDPDSPADRLTFHLETPPLHGFLENTLPTPGSEKSNAGVRVESFRLVHLTAGFINYVQSESKGVEPNVDQLSISVSDGLHHSAHVPFYIIINPTNDETPSLLLANFTVKEGGVRELTPSILDGFDLDAPPDILTFTVVQPPAHGSLINGIYGTEMNRYKEMGPDLLQRSLPVTSFTLQELRQGMKIVYMHDDTETLKDAVSLRLTDGVHTVQGTARVTVLPVNDEKPRNAGLEVDAGERRVISSVALEAQDRDTPAKQVHYCLNAAPRFGRLQLKAGWTELSAAQNFTQDDVEMNRLWYAHTGAAADAPGFKGHDSFRFTLSDLDNESPPQSFFISIHTVRKGDLVLLSKAVRLMEGQRVVLNTDILLASDSAGRPRELVYAVSVPPRHGLVHAVQQPGVPLTAFTQLDVAAHRVAYTHDNSHHAEADSFSFDVTNGDSSRSGTLHFTIERGDRIPPTLHHNTGLRLQDGATETITSDHLQLTDPDTAPANLSYVITQLPRHGRLLLRGVLMSPPLTFAQTDVDERNLAYRHDPGSPADIDRFYFLPADRNNRGYLEFGQLRKEPAVFNIQVDRVDRLPPSLTTRRSPSTVVELASGRYGIFITSKHLQASDPDSPVEELEFSIARPPHFGYLENGLTGAYIKGRFTQRDVDQRAVVFVLPADMEVTADSFLFRLTDPAGNTMLPEILELSWSQVELSATCYRTCETSGTLQIQIQRSGNSADPAYVAIQVREGSAKPGSDFTHSTAGLIQFDPGVSVKTWNIYLMDDGLEENHETFTVTLKKPQNAVLGQRTSASVEIIDPRGGKALSGSGIGLIWFNSSLTSVRSRRDMSWLWKFAGRKPFWIGPSGGPGRRMWADGRAPSFSRWGGSESGVGSDCVLVENPRSWISTGCSPEALHTFVCSSPAHTH</sequence>
<dbReference type="InterPro" id="IPR003644">
    <property type="entry name" value="Calx_beta"/>
</dbReference>
<dbReference type="GeneTree" id="ENSGT00940000165098"/>
<feature type="repeat" description="CSPG" evidence="8">
    <location>
        <begin position="1593"/>
        <end position="1690"/>
    </location>
</feature>
<dbReference type="InterPro" id="IPR045658">
    <property type="entry name" value="FRAS1-rel_N"/>
</dbReference>
<keyword evidence="5" id="KW-0106">Calcium</keyword>
<feature type="repeat" description="CSPG" evidence="8">
    <location>
        <begin position="271"/>
        <end position="365"/>
    </location>
</feature>
<dbReference type="GO" id="GO:0046872">
    <property type="term" value="F:metal ion binding"/>
    <property type="evidence" value="ECO:0007669"/>
    <property type="project" value="UniProtKB-KW"/>
</dbReference>
<proteinExistence type="inferred from homology"/>
<feature type="repeat" description="CSPG" evidence="8">
    <location>
        <begin position="1237"/>
        <end position="1336"/>
    </location>
</feature>
<evidence type="ECO:0000256" key="9">
    <source>
        <dbReference type="SAM" id="SignalP"/>
    </source>
</evidence>
<feature type="repeat" description="CSPG" evidence="8">
    <location>
        <begin position="987"/>
        <end position="1090"/>
    </location>
</feature>
<accession>A0AAQ4NTE6</accession>
<feature type="repeat" description="CSPG" evidence="8">
    <location>
        <begin position="1111"/>
        <end position="1219"/>
    </location>
</feature>
<comment type="similarity">
    <text evidence="1">Belongs to the FRAS1 family.</text>
</comment>
<dbReference type="InterPro" id="IPR001304">
    <property type="entry name" value="C-type_lectin-like"/>
</dbReference>
<dbReference type="PANTHER" id="PTHR45739">
    <property type="entry name" value="MATRIX PROTEIN, PUTATIVE-RELATED"/>
    <property type="match status" value="1"/>
</dbReference>
<keyword evidence="3 9" id="KW-0732">Signal</keyword>
<feature type="repeat" description="CSPG" evidence="8">
    <location>
        <begin position="1357"/>
        <end position="1449"/>
    </location>
</feature>
<feature type="repeat" description="CSPG" evidence="8">
    <location>
        <begin position="390"/>
        <end position="477"/>
    </location>
</feature>
<dbReference type="Pfam" id="PF03160">
    <property type="entry name" value="Calx-beta"/>
    <property type="match status" value="1"/>
</dbReference>
<feature type="repeat" description="CSPG" evidence="8">
    <location>
        <begin position="1470"/>
        <end position="1562"/>
    </location>
</feature>
<feature type="repeat" description="CSPG" evidence="8">
    <location>
        <begin position="737"/>
        <end position="830"/>
    </location>
</feature>
<dbReference type="GO" id="GO:0007155">
    <property type="term" value="P:cell adhesion"/>
    <property type="evidence" value="ECO:0007669"/>
    <property type="project" value="UniProtKB-KW"/>
</dbReference>
<feature type="domain" description="C-type lectin" evidence="10">
    <location>
        <begin position="1834"/>
        <end position="1907"/>
    </location>
</feature>
<dbReference type="InterPro" id="IPR051561">
    <property type="entry name" value="FRAS1_ECM"/>
</dbReference>
<dbReference type="Gene3D" id="2.60.40.2030">
    <property type="match status" value="1"/>
</dbReference>
<keyword evidence="6" id="KW-0130">Cell adhesion</keyword>
<dbReference type="SUPFAM" id="SSF56436">
    <property type="entry name" value="C-type lectin-like"/>
    <property type="match status" value="1"/>
</dbReference>
<dbReference type="SMART" id="SM00237">
    <property type="entry name" value="Calx_beta"/>
    <property type="match status" value="1"/>
</dbReference>
<dbReference type="GO" id="GO:0007154">
    <property type="term" value="P:cell communication"/>
    <property type="evidence" value="ECO:0007669"/>
    <property type="project" value="InterPro"/>
</dbReference>
<dbReference type="InterPro" id="IPR016186">
    <property type="entry name" value="C-type_lectin-like/link_sf"/>
</dbReference>
<feature type="signal peptide" evidence="9">
    <location>
        <begin position="1"/>
        <end position="27"/>
    </location>
</feature>
<evidence type="ECO:0000256" key="6">
    <source>
        <dbReference type="ARBA" id="ARBA00022889"/>
    </source>
</evidence>
<dbReference type="SUPFAM" id="SSF141072">
    <property type="entry name" value="CalX-like"/>
    <property type="match status" value="1"/>
</dbReference>
<reference evidence="11" key="2">
    <citation type="submission" date="2025-08" db="UniProtKB">
        <authorList>
            <consortium name="Ensembl"/>
        </authorList>
    </citation>
    <scope>IDENTIFICATION</scope>
</reference>
<dbReference type="PROSITE" id="PS50041">
    <property type="entry name" value="C_TYPE_LECTIN_2"/>
    <property type="match status" value="1"/>
</dbReference>
<evidence type="ECO:0000259" key="10">
    <source>
        <dbReference type="PROSITE" id="PS50041"/>
    </source>
</evidence>
<keyword evidence="2" id="KW-0479">Metal-binding</keyword>
<name>A0AAQ4NTE6_GASAC</name>
<dbReference type="Gene3D" id="3.10.100.10">
    <property type="entry name" value="Mannose-Binding Protein A, subunit A"/>
    <property type="match status" value="1"/>
</dbReference>
<dbReference type="InterPro" id="IPR016187">
    <property type="entry name" value="CTDL_fold"/>
</dbReference>